<protein>
    <submittedName>
        <fullName evidence="1">Uncharacterized protein</fullName>
    </submittedName>
</protein>
<keyword evidence="2" id="KW-1185">Reference proteome</keyword>
<reference evidence="1" key="1">
    <citation type="submission" date="2016-04" db="EMBL/GenBank/DDBJ databases">
        <authorList>
            <person name="Nguyen H.D."/>
            <person name="Samba Siva P."/>
            <person name="Cullis J."/>
            <person name="Levesque C.A."/>
            <person name="Hambleton S."/>
        </authorList>
    </citation>
    <scope>NUCLEOTIDE SEQUENCE</scope>
    <source>
        <strain evidence="1">DAOMC 236416</strain>
    </source>
</reference>
<organism evidence="1 2">
    <name type="scientific">Tilletia indica</name>
    <dbReference type="NCBI Taxonomy" id="43049"/>
    <lineage>
        <taxon>Eukaryota</taxon>
        <taxon>Fungi</taxon>
        <taxon>Dikarya</taxon>
        <taxon>Basidiomycota</taxon>
        <taxon>Ustilaginomycotina</taxon>
        <taxon>Exobasidiomycetes</taxon>
        <taxon>Tilletiales</taxon>
        <taxon>Tilletiaceae</taxon>
        <taxon>Tilletia</taxon>
    </lineage>
</organism>
<dbReference type="EMBL" id="LWDF02000748">
    <property type="protein sequence ID" value="KAE8243780.1"/>
    <property type="molecule type" value="Genomic_DNA"/>
</dbReference>
<proteinExistence type="predicted"/>
<sequence length="101" mass="11248">MLNITIANLVTSSYPFNTHIFKQQLLPSHHTLSHLSLRSSTSLSPFHQGITVLEYIHVSAFCLLNTALFSHWRASLSSEVRAASHQYAGQEHPPSSARPQP</sequence>
<evidence type="ECO:0000313" key="1">
    <source>
        <dbReference type="EMBL" id="KAE8243780.1"/>
    </source>
</evidence>
<dbReference type="AlphaFoldDB" id="A0A177TII6"/>
<name>A0A177TII6_9BASI</name>
<evidence type="ECO:0000313" key="2">
    <source>
        <dbReference type="Proteomes" id="UP000077521"/>
    </source>
</evidence>
<gene>
    <name evidence="1" type="ORF">A4X13_0g6952</name>
</gene>
<comment type="caution">
    <text evidence="1">The sequence shown here is derived from an EMBL/GenBank/DDBJ whole genome shotgun (WGS) entry which is preliminary data.</text>
</comment>
<accession>A0A177TII6</accession>
<dbReference type="Proteomes" id="UP000077521">
    <property type="component" value="Unassembled WGS sequence"/>
</dbReference>
<reference evidence="1" key="2">
    <citation type="journal article" date="2019" name="IMA Fungus">
        <title>Genome sequencing and comparison of five Tilletia species to identify candidate genes for the detection of regulated species infecting wheat.</title>
        <authorList>
            <person name="Nguyen H.D.T."/>
            <person name="Sultana T."/>
            <person name="Kesanakurti P."/>
            <person name="Hambleton S."/>
        </authorList>
    </citation>
    <scope>NUCLEOTIDE SEQUENCE</scope>
    <source>
        <strain evidence="1">DAOMC 236416</strain>
    </source>
</reference>